<dbReference type="PANTHER" id="PTHR21022">
    <property type="entry name" value="PREPHENATE DEHYDRATASE P PROTEIN"/>
    <property type="match status" value="1"/>
</dbReference>
<name>A0A6J6P894_9ZZZZ</name>
<dbReference type="InterPro" id="IPR018528">
    <property type="entry name" value="Preph_deHydtase_CS"/>
</dbReference>
<dbReference type="PROSITE" id="PS00857">
    <property type="entry name" value="PREPHENATE_DEHYDR_1"/>
    <property type="match status" value="1"/>
</dbReference>
<evidence type="ECO:0000259" key="8">
    <source>
        <dbReference type="PROSITE" id="PS51171"/>
    </source>
</evidence>
<keyword evidence="3" id="KW-0028">Amino-acid biosynthesis</keyword>
<comment type="catalytic activity">
    <reaction evidence="7">
        <text>prephenate + H(+) = 3-phenylpyruvate + CO2 + H2O</text>
        <dbReference type="Rhea" id="RHEA:21648"/>
        <dbReference type="ChEBI" id="CHEBI:15377"/>
        <dbReference type="ChEBI" id="CHEBI:15378"/>
        <dbReference type="ChEBI" id="CHEBI:16526"/>
        <dbReference type="ChEBI" id="CHEBI:18005"/>
        <dbReference type="ChEBI" id="CHEBI:29934"/>
        <dbReference type="EC" id="4.2.1.51"/>
    </reaction>
</comment>
<feature type="domain" description="Prephenate dehydratase" evidence="8">
    <location>
        <begin position="14"/>
        <end position="193"/>
    </location>
</feature>
<dbReference type="CDD" id="cd04905">
    <property type="entry name" value="ACT_CM-PDT"/>
    <property type="match status" value="1"/>
</dbReference>
<dbReference type="UniPathway" id="UPA00121">
    <property type="reaction ID" value="UER00345"/>
</dbReference>
<dbReference type="InterPro" id="IPR001086">
    <property type="entry name" value="Preph_deHydtase"/>
</dbReference>
<keyword evidence="6" id="KW-0456">Lyase</keyword>
<dbReference type="Gene3D" id="3.40.190.10">
    <property type="entry name" value="Periplasmic binding protein-like II"/>
    <property type="match status" value="2"/>
</dbReference>
<feature type="domain" description="ACT" evidence="9">
    <location>
        <begin position="208"/>
        <end position="283"/>
    </location>
</feature>
<protein>
    <recommendedName>
        <fullName evidence="2">prephenate dehydratase</fullName>
        <ecNumber evidence="2">4.2.1.51</ecNumber>
    </recommendedName>
</protein>
<dbReference type="SUPFAM" id="SSF55021">
    <property type="entry name" value="ACT-like"/>
    <property type="match status" value="1"/>
</dbReference>
<dbReference type="Pfam" id="PF00800">
    <property type="entry name" value="PDT"/>
    <property type="match status" value="1"/>
</dbReference>
<dbReference type="GO" id="GO:0009094">
    <property type="term" value="P:L-phenylalanine biosynthetic process"/>
    <property type="evidence" value="ECO:0007669"/>
    <property type="project" value="UniProtKB-UniPathway"/>
</dbReference>
<comment type="pathway">
    <text evidence="1">Amino-acid biosynthesis; L-phenylalanine biosynthesis; phenylpyruvate from prephenate: step 1/1.</text>
</comment>
<dbReference type="PROSITE" id="PS00858">
    <property type="entry name" value="PREPHENATE_DEHYDR_2"/>
    <property type="match status" value="1"/>
</dbReference>
<evidence type="ECO:0000256" key="2">
    <source>
        <dbReference type="ARBA" id="ARBA00013147"/>
    </source>
</evidence>
<dbReference type="FunFam" id="3.40.190.10:FF:000064">
    <property type="entry name" value="Prephenate dehydratase"/>
    <property type="match status" value="1"/>
</dbReference>
<keyword evidence="4" id="KW-0057">Aromatic amino acid biosynthesis</keyword>
<evidence type="ECO:0000256" key="7">
    <source>
        <dbReference type="ARBA" id="ARBA00047848"/>
    </source>
</evidence>
<dbReference type="AlphaFoldDB" id="A0A6J6P894"/>
<dbReference type="PIRSF" id="PIRSF001500">
    <property type="entry name" value="Chor_mut_pdt_Ppr"/>
    <property type="match status" value="1"/>
</dbReference>
<dbReference type="GO" id="GO:0005737">
    <property type="term" value="C:cytoplasm"/>
    <property type="evidence" value="ECO:0007669"/>
    <property type="project" value="TreeGrafter"/>
</dbReference>
<evidence type="ECO:0000256" key="1">
    <source>
        <dbReference type="ARBA" id="ARBA00004741"/>
    </source>
</evidence>
<evidence type="ECO:0000256" key="6">
    <source>
        <dbReference type="ARBA" id="ARBA00023239"/>
    </source>
</evidence>
<accession>A0A6J6P894</accession>
<proteinExistence type="predicted"/>
<keyword evidence="5" id="KW-0584">Phenylalanine biosynthesis</keyword>
<dbReference type="NCBIfam" id="NF008865">
    <property type="entry name" value="PRK11898.1"/>
    <property type="match status" value="1"/>
</dbReference>
<dbReference type="GO" id="GO:0004664">
    <property type="term" value="F:prephenate dehydratase activity"/>
    <property type="evidence" value="ECO:0007669"/>
    <property type="project" value="UniProtKB-EC"/>
</dbReference>
<evidence type="ECO:0000313" key="10">
    <source>
        <dbReference type="EMBL" id="CAB4692715.1"/>
    </source>
</evidence>
<dbReference type="InterPro" id="IPR045865">
    <property type="entry name" value="ACT-like_dom_sf"/>
</dbReference>
<dbReference type="InterPro" id="IPR008242">
    <property type="entry name" value="Chor_mutase/pphenate_deHydtase"/>
</dbReference>
<evidence type="ECO:0000259" key="9">
    <source>
        <dbReference type="PROSITE" id="PS51671"/>
    </source>
</evidence>
<evidence type="ECO:0000256" key="5">
    <source>
        <dbReference type="ARBA" id="ARBA00023222"/>
    </source>
</evidence>
<dbReference type="EMBL" id="CAEZXK010000037">
    <property type="protein sequence ID" value="CAB4692715.1"/>
    <property type="molecule type" value="Genomic_DNA"/>
</dbReference>
<dbReference type="Pfam" id="PF01842">
    <property type="entry name" value="ACT"/>
    <property type="match status" value="1"/>
</dbReference>
<dbReference type="EC" id="4.2.1.51" evidence="2"/>
<gene>
    <name evidence="10" type="ORF">UFOPK2370_01067</name>
</gene>
<organism evidence="10">
    <name type="scientific">freshwater metagenome</name>
    <dbReference type="NCBI Taxonomy" id="449393"/>
    <lineage>
        <taxon>unclassified sequences</taxon>
        <taxon>metagenomes</taxon>
        <taxon>ecological metagenomes</taxon>
    </lineage>
</organism>
<reference evidence="10" key="1">
    <citation type="submission" date="2020-05" db="EMBL/GenBank/DDBJ databases">
        <authorList>
            <person name="Chiriac C."/>
            <person name="Salcher M."/>
            <person name="Ghai R."/>
            <person name="Kavagutti S V."/>
        </authorList>
    </citation>
    <scope>NUCLEOTIDE SEQUENCE</scope>
</reference>
<dbReference type="PROSITE" id="PS51671">
    <property type="entry name" value="ACT"/>
    <property type="match status" value="1"/>
</dbReference>
<dbReference type="PANTHER" id="PTHR21022:SF19">
    <property type="entry name" value="PREPHENATE DEHYDRATASE-RELATED"/>
    <property type="match status" value="1"/>
</dbReference>
<dbReference type="CDD" id="cd13632">
    <property type="entry name" value="PBP2_Aa-PDT_like"/>
    <property type="match status" value="1"/>
</dbReference>
<dbReference type="Gene3D" id="3.30.70.260">
    <property type="match status" value="1"/>
</dbReference>
<dbReference type="InterPro" id="IPR002912">
    <property type="entry name" value="ACT_dom"/>
</dbReference>
<sequence>MPKKTSNGSVKKKAYAYLGPVGTFTELALAQVPEAKGQLWMPVSHVQEAIDLVISKQAFRAIVPVENSIEGGVSATLDALAATENIRIYGEYLVSVNFNLVARPGTKLTDVRTVATHPVAYAQTRKWLGENLPKHHHLPTTSTAAAAAELLVSDIAQAAVAAATITDHYKVKVLAKNIGDNKNAQTRFIQIGLAGALAERTGRDKTSVIVELPIDRPGALLEMLEQFAARGVNLSRIESRPIGDRLGRYRFNIDVQGHIDEDAVAEALKGLHRFSPKVSFLGSYARADKEKSVHEGNNSNTEFARADDWLKKLKSAR</sequence>
<dbReference type="SUPFAM" id="SSF53850">
    <property type="entry name" value="Periplasmic binding protein-like II"/>
    <property type="match status" value="1"/>
</dbReference>
<evidence type="ECO:0000256" key="4">
    <source>
        <dbReference type="ARBA" id="ARBA00023141"/>
    </source>
</evidence>
<dbReference type="PROSITE" id="PS51171">
    <property type="entry name" value="PREPHENATE_DEHYDR_3"/>
    <property type="match status" value="1"/>
</dbReference>
<dbReference type="FunFam" id="3.30.70.260:FF:000012">
    <property type="entry name" value="Prephenate dehydratase"/>
    <property type="match status" value="1"/>
</dbReference>
<evidence type="ECO:0000256" key="3">
    <source>
        <dbReference type="ARBA" id="ARBA00022605"/>
    </source>
</evidence>